<organism evidence="1 2">
    <name type="scientific">Acinetobacter indicus</name>
    <dbReference type="NCBI Taxonomy" id="756892"/>
    <lineage>
        <taxon>Bacteria</taxon>
        <taxon>Pseudomonadati</taxon>
        <taxon>Pseudomonadota</taxon>
        <taxon>Gammaproteobacteria</taxon>
        <taxon>Moraxellales</taxon>
        <taxon>Moraxellaceae</taxon>
        <taxon>Acinetobacter</taxon>
    </lineage>
</organism>
<dbReference type="Gene3D" id="1.10.260.40">
    <property type="entry name" value="lambda repressor-like DNA-binding domains"/>
    <property type="match status" value="1"/>
</dbReference>
<dbReference type="AlphaFoldDB" id="A0A6C0Y0S0"/>
<dbReference type="SUPFAM" id="SSF47413">
    <property type="entry name" value="lambda repressor-like DNA-binding domains"/>
    <property type="match status" value="1"/>
</dbReference>
<reference evidence="1 2" key="1">
    <citation type="submission" date="2019-09" db="EMBL/GenBank/DDBJ databases">
        <title>Non-baumannii Acinetobacter spp. carrying blaNDM-1 isolated in China.</title>
        <authorList>
            <person name="Cui C."/>
            <person name="Chen C."/>
            <person name="Sun J."/>
            <person name="Liu Y."/>
        </authorList>
    </citation>
    <scope>NUCLEOTIDE SEQUENCE [LARGE SCALE GENOMIC DNA]</scope>
    <source>
        <strain evidence="1 2">B18</strain>
    </source>
</reference>
<dbReference type="GO" id="GO:0003677">
    <property type="term" value="F:DNA binding"/>
    <property type="evidence" value="ECO:0007669"/>
    <property type="project" value="InterPro"/>
</dbReference>
<accession>A0A6C0Y0S0</accession>
<sequence>MRVLIKTSDAIQHFKNASRLAEEIGITPQAINQWGEYVPDPSVGKIMAVIPEISYKIVREAPTQTLLTA</sequence>
<dbReference type="Pfam" id="PF14549">
    <property type="entry name" value="P22_Cro"/>
    <property type="match status" value="1"/>
</dbReference>
<protein>
    <submittedName>
        <fullName evidence="1">Cro/Cl family transcriptional regulator</fullName>
    </submittedName>
</protein>
<evidence type="ECO:0000313" key="1">
    <source>
        <dbReference type="EMBL" id="QIC69783.1"/>
    </source>
</evidence>
<proteinExistence type="predicted"/>
<name>A0A6C0Y0S0_9GAMM</name>
<dbReference type="Proteomes" id="UP000503440">
    <property type="component" value="Chromosome"/>
</dbReference>
<dbReference type="EMBL" id="CP044455">
    <property type="protein sequence ID" value="QIC69783.1"/>
    <property type="molecule type" value="Genomic_DNA"/>
</dbReference>
<evidence type="ECO:0000313" key="2">
    <source>
        <dbReference type="Proteomes" id="UP000503440"/>
    </source>
</evidence>
<dbReference type="InterPro" id="IPR010982">
    <property type="entry name" value="Lambda_DNA-bd_dom_sf"/>
</dbReference>
<gene>
    <name evidence="1" type="ORF">FSC09_04885</name>
</gene>
<dbReference type="RefSeq" id="WP_163145622.1">
    <property type="nucleotide sequence ID" value="NZ_CP044455.1"/>
</dbReference>